<dbReference type="VEuPathDB" id="FungiDB:ASPFODRAFT_39207"/>
<dbReference type="Proteomes" id="UP000184063">
    <property type="component" value="Unassembled WGS sequence"/>
</dbReference>
<reference evidence="3" key="1">
    <citation type="journal article" date="2017" name="Genome Biol.">
        <title>Comparative genomics reveals high biological diversity and specific adaptations in the industrially and medically important fungal genus Aspergillus.</title>
        <authorList>
            <person name="de Vries R.P."/>
            <person name="Riley R."/>
            <person name="Wiebenga A."/>
            <person name="Aguilar-Osorio G."/>
            <person name="Amillis S."/>
            <person name="Uchima C.A."/>
            <person name="Anderluh G."/>
            <person name="Asadollahi M."/>
            <person name="Askin M."/>
            <person name="Barry K."/>
            <person name="Battaglia E."/>
            <person name="Bayram O."/>
            <person name="Benocci T."/>
            <person name="Braus-Stromeyer S.A."/>
            <person name="Caldana C."/>
            <person name="Canovas D."/>
            <person name="Cerqueira G.C."/>
            <person name="Chen F."/>
            <person name="Chen W."/>
            <person name="Choi C."/>
            <person name="Clum A."/>
            <person name="Dos Santos R.A."/>
            <person name="Damasio A.R."/>
            <person name="Diallinas G."/>
            <person name="Emri T."/>
            <person name="Fekete E."/>
            <person name="Flipphi M."/>
            <person name="Freyberg S."/>
            <person name="Gallo A."/>
            <person name="Gournas C."/>
            <person name="Habgood R."/>
            <person name="Hainaut M."/>
            <person name="Harispe M.L."/>
            <person name="Henrissat B."/>
            <person name="Hilden K.S."/>
            <person name="Hope R."/>
            <person name="Hossain A."/>
            <person name="Karabika E."/>
            <person name="Karaffa L."/>
            <person name="Karanyi Z."/>
            <person name="Krasevec N."/>
            <person name="Kuo A."/>
            <person name="Kusch H."/>
            <person name="LaButti K."/>
            <person name="Lagendijk E.L."/>
            <person name="Lapidus A."/>
            <person name="Levasseur A."/>
            <person name="Lindquist E."/>
            <person name="Lipzen A."/>
            <person name="Logrieco A.F."/>
            <person name="MacCabe A."/>
            <person name="Maekelae M.R."/>
            <person name="Malavazi I."/>
            <person name="Melin P."/>
            <person name="Meyer V."/>
            <person name="Mielnichuk N."/>
            <person name="Miskei M."/>
            <person name="Molnar A.P."/>
            <person name="Mule G."/>
            <person name="Ngan C.Y."/>
            <person name="Orejas M."/>
            <person name="Orosz E."/>
            <person name="Ouedraogo J.P."/>
            <person name="Overkamp K.M."/>
            <person name="Park H.-S."/>
            <person name="Perrone G."/>
            <person name="Piumi F."/>
            <person name="Punt P.J."/>
            <person name="Ram A.F."/>
            <person name="Ramon A."/>
            <person name="Rauscher S."/>
            <person name="Record E."/>
            <person name="Riano-Pachon D.M."/>
            <person name="Robert V."/>
            <person name="Roehrig J."/>
            <person name="Ruller R."/>
            <person name="Salamov A."/>
            <person name="Salih N.S."/>
            <person name="Samson R.A."/>
            <person name="Sandor E."/>
            <person name="Sanguinetti M."/>
            <person name="Schuetze T."/>
            <person name="Sepcic K."/>
            <person name="Shelest E."/>
            <person name="Sherlock G."/>
            <person name="Sophianopoulou V."/>
            <person name="Squina F.M."/>
            <person name="Sun H."/>
            <person name="Susca A."/>
            <person name="Todd R.B."/>
            <person name="Tsang A."/>
            <person name="Unkles S.E."/>
            <person name="van de Wiele N."/>
            <person name="van Rossen-Uffink D."/>
            <person name="Oliveira J.V."/>
            <person name="Vesth T.C."/>
            <person name="Visser J."/>
            <person name="Yu J.-H."/>
            <person name="Zhou M."/>
            <person name="Andersen M.R."/>
            <person name="Archer D.B."/>
            <person name="Baker S.E."/>
            <person name="Benoit I."/>
            <person name="Brakhage A.A."/>
            <person name="Braus G.H."/>
            <person name="Fischer R."/>
            <person name="Frisvad J.C."/>
            <person name="Goldman G.H."/>
            <person name="Houbraken J."/>
            <person name="Oakley B."/>
            <person name="Pocsi I."/>
            <person name="Scazzocchio C."/>
            <person name="Seiboth B."/>
            <person name="vanKuyk P.A."/>
            <person name="Wortman J."/>
            <person name="Dyer P.S."/>
            <person name="Grigoriev I.V."/>
        </authorList>
    </citation>
    <scope>NUCLEOTIDE SEQUENCE [LARGE SCALE GENOMIC DNA]</scope>
    <source>
        <strain evidence="3">CBS 106.47</strain>
    </source>
</reference>
<gene>
    <name evidence="2" type="ORF">ASPFODRAFT_39207</name>
</gene>
<name>A0A1M3TYX7_ASPLC</name>
<organism evidence="2 3">
    <name type="scientific">Aspergillus luchuensis (strain CBS 106.47)</name>
    <dbReference type="NCBI Taxonomy" id="1137211"/>
    <lineage>
        <taxon>Eukaryota</taxon>
        <taxon>Fungi</taxon>
        <taxon>Dikarya</taxon>
        <taxon>Ascomycota</taxon>
        <taxon>Pezizomycotina</taxon>
        <taxon>Eurotiomycetes</taxon>
        <taxon>Eurotiomycetidae</taxon>
        <taxon>Eurotiales</taxon>
        <taxon>Aspergillaceae</taxon>
        <taxon>Aspergillus</taxon>
        <taxon>Aspergillus subgen. Circumdati</taxon>
    </lineage>
</organism>
<dbReference type="OrthoDB" id="2923349at2759"/>
<evidence type="ECO:0000313" key="3">
    <source>
        <dbReference type="Proteomes" id="UP000184063"/>
    </source>
</evidence>
<evidence type="ECO:0000313" key="2">
    <source>
        <dbReference type="EMBL" id="OJZ91999.1"/>
    </source>
</evidence>
<keyword evidence="1" id="KW-0732">Signal</keyword>
<proteinExistence type="predicted"/>
<feature type="chain" id="PRO_5012860999" evidence="1">
    <location>
        <begin position="25"/>
        <end position="124"/>
    </location>
</feature>
<protein>
    <submittedName>
        <fullName evidence="2">Uncharacterized protein</fullName>
    </submittedName>
</protein>
<evidence type="ECO:0000256" key="1">
    <source>
        <dbReference type="SAM" id="SignalP"/>
    </source>
</evidence>
<accession>A0A1M3TYX7</accession>
<sequence length="124" mass="13554">MVILARVSLLLLPLLGTLSYAIQAEDYPSTCVDACDGIEPDPTDTNYYCDYCICKNKLLGWSNFQPTDNFTDVFTDWVPLGGLCPKGTGVYAVTSSKSNTNSIESIISWSNFAGRQGGRRDIVV</sequence>
<feature type="signal peptide" evidence="1">
    <location>
        <begin position="1"/>
        <end position="24"/>
    </location>
</feature>
<dbReference type="EMBL" id="KV878236">
    <property type="protein sequence ID" value="OJZ91999.1"/>
    <property type="molecule type" value="Genomic_DNA"/>
</dbReference>
<dbReference type="AlphaFoldDB" id="A0A1M3TYX7"/>